<organism evidence="1 2">
    <name type="scientific">Nocardioides simplex</name>
    <name type="common">Arthrobacter simplex</name>
    <dbReference type="NCBI Taxonomy" id="2045"/>
    <lineage>
        <taxon>Bacteria</taxon>
        <taxon>Bacillati</taxon>
        <taxon>Actinomycetota</taxon>
        <taxon>Actinomycetes</taxon>
        <taxon>Propionibacteriales</taxon>
        <taxon>Nocardioidaceae</taxon>
        <taxon>Pimelobacter</taxon>
    </lineage>
</organism>
<sequence length="231" mass="25963">MCRVLHSFHLAELPPTVTARTLVRPPTAVPGLRHAECLAMMRLGAPTVSLERFQVRRLAVFATWDDADALDRYLDRDPLGRRLAGGWHVRLQYLRRFGAVAALGPLPQRAGDWDPDEPAVAVTLARLRLPELPRFLRLGKPVERLVAGHPAAVFATAAVRPPRTFSTFSIWRSVREMTSMVHGRDPSVAEAPTHAVAMAEQRRREFHHESAFLRFRPLSEHGLWQGCTLLP</sequence>
<name>A0A7J5E4P5_NOCSI</name>
<protein>
    <recommendedName>
        <fullName evidence="3">Spheroidene monooxygenase</fullName>
    </recommendedName>
</protein>
<evidence type="ECO:0008006" key="3">
    <source>
        <dbReference type="Google" id="ProtNLM"/>
    </source>
</evidence>
<dbReference type="EMBL" id="WBVM01000001">
    <property type="protein sequence ID" value="KAB2813175.1"/>
    <property type="molecule type" value="Genomic_DNA"/>
</dbReference>
<gene>
    <name evidence="1" type="ORF">F9L07_15985</name>
</gene>
<dbReference type="AlphaFoldDB" id="A0A7J5E4P5"/>
<proteinExistence type="predicted"/>
<comment type="caution">
    <text evidence="1">The sequence shown here is derived from an EMBL/GenBank/DDBJ whole genome shotgun (WGS) entry which is preliminary data.</text>
</comment>
<evidence type="ECO:0000313" key="1">
    <source>
        <dbReference type="EMBL" id="KAB2813175.1"/>
    </source>
</evidence>
<dbReference type="Proteomes" id="UP000449906">
    <property type="component" value="Unassembled WGS sequence"/>
</dbReference>
<reference evidence="1 2" key="1">
    <citation type="submission" date="2019-09" db="EMBL/GenBank/DDBJ databases">
        <title>Pimelobacter sp. isolated from Paulinella.</title>
        <authorList>
            <person name="Jeong S.E."/>
        </authorList>
    </citation>
    <scope>NUCLEOTIDE SEQUENCE [LARGE SCALE GENOMIC DNA]</scope>
    <source>
        <strain evidence="1 2">Pch-N</strain>
    </source>
</reference>
<accession>A0A7J5E4P5</accession>
<dbReference type="InterPro" id="IPR049574">
    <property type="entry name" value="CrtA-like"/>
</dbReference>
<evidence type="ECO:0000313" key="2">
    <source>
        <dbReference type="Proteomes" id="UP000449906"/>
    </source>
</evidence>
<dbReference type="CDD" id="cd21650">
    <property type="entry name" value="CrtA-like"/>
    <property type="match status" value="1"/>
</dbReference>